<evidence type="ECO:0000313" key="1">
    <source>
        <dbReference type="EMBL" id="OAH42009.1"/>
    </source>
</evidence>
<dbReference type="AlphaFoldDB" id="A0A177JL00"/>
<comment type="caution">
    <text evidence="1">The sequence shown here is derived from an EMBL/GenBank/DDBJ whole genome shotgun (WGS) entry which is preliminary data.</text>
</comment>
<protein>
    <submittedName>
        <fullName evidence="1">Uncharacterized protein</fullName>
    </submittedName>
</protein>
<dbReference type="EMBL" id="LSTR01000046">
    <property type="protein sequence ID" value="OAH42009.1"/>
    <property type="molecule type" value="Genomic_DNA"/>
</dbReference>
<accession>A0A177JL00</accession>
<reference evidence="1 2" key="1">
    <citation type="submission" date="2016-02" db="EMBL/GenBank/DDBJ databases">
        <authorList>
            <person name="Wen L."/>
            <person name="He K."/>
            <person name="Yang H."/>
        </authorList>
    </citation>
    <scope>NUCLEOTIDE SEQUENCE [LARGE SCALE GENOMIC DNA]</scope>
    <source>
        <strain evidence="1 2">CD09_2</strain>
    </source>
</reference>
<name>A0A177JL00_SPHYA</name>
<organism evidence="1 2">
    <name type="scientific">Sphingobium yanoikuyae</name>
    <name type="common">Sphingomonas yanoikuyae</name>
    <dbReference type="NCBI Taxonomy" id="13690"/>
    <lineage>
        <taxon>Bacteria</taxon>
        <taxon>Pseudomonadati</taxon>
        <taxon>Pseudomonadota</taxon>
        <taxon>Alphaproteobacteria</taxon>
        <taxon>Sphingomonadales</taxon>
        <taxon>Sphingomonadaceae</taxon>
        <taxon>Sphingobium</taxon>
    </lineage>
</organism>
<gene>
    <name evidence="1" type="ORF">AX777_22245</name>
</gene>
<proteinExistence type="predicted"/>
<sequence length="94" mass="10575">MVVPPYYRGQVGKAEIKQPLCTDDLGEARRLGTARQYDWLKKFELIKLGLKARDTLAGTDAINGYLTDCPSSWAVWTKPFLTNAMGSLWPKQTI</sequence>
<dbReference type="Proteomes" id="UP000077262">
    <property type="component" value="Unassembled WGS sequence"/>
</dbReference>
<evidence type="ECO:0000313" key="2">
    <source>
        <dbReference type="Proteomes" id="UP000077262"/>
    </source>
</evidence>